<organism evidence="2 3">
    <name type="scientific">Lentinula detonsa</name>
    <dbReference type="NCBI Taxonomy" id="2804962"/>
    <lineage>
        <taxon>Eukaryota</taxon>
        <taxon>Fungi</taxon>
        <taxon>Dikarya</taxon>
        <taxon>Basidiomycota</taxon>
        <taxon>Agaricomycotina</taxon>
        <taxon>Agaricomycetes</taxon>
        <taxon>Agaricomycetidae</taxon>
        <taxon>Agaricales</taxon>
        <taxon>Marasmiineae</taxon>
        <taxon>Omphalotaceae</taxon>
        <taxon>Lentinula</taxon>
    </lineage>
</organism>
<accession>A0A9W8PC88</accession>
<protein>
    <recommendedName>
        <fullName evidence="1">Sm domain-containing protein</fullName>
    </recommendedName>
</protein>
<dbReference type="SMART" id="SM00651">
    <property type="entry name" value="Sm"/>
    <property type="match status" value="1"/>
</dbReference>
<dbReference type="SUPFAM" id="SSF50182">
    <property type="entry name" value="Sm-like ribonucleoproteins"/>
    <property type="match status" value="1"/>
</dbReference>
<dbReference type="PANTHER" id="PTHR10701:SF5">
    <property type="entry name" value="N-ALPHA-ACETYLTRANSFERASE 38, NATC AUXILIARY SUBUNIT"/>
    <property type="match status" value="1"/>
</dbReference>
<dbReference type="AlphaFoldDB" id="A0A9W8PC88"/>
<dbReference type="Pfam" id="PF01423">
    <property type="entry name" value="LSM"/>
    <property type="match status" value="1"/>
</dbReference>
<proteinExistence type="predicted"/>
<dbReference type="PANTHER" id="PTHR10701">
    <property type="entry name" value="SMALL NUCLEAR RIBONUCLEOPROTEIN-ASSOCIATED PROTEIN B AND N"/>
    <property type="match status" value="1"/>
</dbReference>
<sequence length="172" mass="19570">MRISAYVRIELDIYSRAQDIGLGGYIIAEKREDVTRRSVILHRVTDAPKGVYALNLTAISKINFFFMASSAITELRQLLNSTIRITVADGRIFLGSFIGTDQPMNILLTDTQEFRLESPTTGDNRKDNELCSGRFVGQVLIPWKIVRKIEVQEPAQFPQRTRTQPDYDGYIL</sequence>
<comment type="caution">
    <text evidence="2">The sequence shown here is derived from an EMBL/GenBank/DDBJ whole genome shotgun (WGS) entry which is preliminary data.</text>
</comment>
<feature type="domain" description="Sm" evidence="1">
    <location>
        <begin position="73"/>
        <end position="151"/>
    </location>
</feature>
<dbReference type="Gene3D" id="2.30.30.100">
    <property type="match status" value="1"/>
</dbReference>
<dbReference type="EMBL" id="JANVFU010000001">
    <property type="protein sequence ID" value="KAJ3751213.1"/>
    <property type="molecule type" value="Genomic_DNA"/>
</dbReference>
<gene>
    <name evidence="2" type="ORF">DFH05DRAFT_169735</name>
</gene>
<dbReference type="GO" id="GO:0031417">
    <property type="term" value="C:NatC complex"/>
    <property type="evidence" value="ECO:0007669"/>
    <property type="project" value="InterPro"/>
</dbReference>
<dbReference type="InterPro" id="IPR001163">
    <property type="entry name" value="Sm_dom_euk/arc"/>
</dbReference>
<dbReference type="InterPro" id="IPR050914">
    <property type="entry name" value="snRNP_SmB/NAA38-like"/>
</dbReference>
<dbReference type="CDD" id="cd06168">
    <property type="entry name" value="LSMD1"/>
    <property type="match status" value="1"/>
</dbReference>
<evidence type="ECO:0000313" key="2">
    <source>
        <dbReference type="EMBL" id="KAJ3751213.1"/>
    </source>
</evidence>
<evidence type="ECO:0000313" key="3">
    <source>
        <dbReference type="Proteomes" id="UP001142393"/>
    </source>
</evidence>
<name>A0A9W8PC88_9AGAR</name>
<dbReference type="InterPro" id="IPR010920">
    <property type="entry name" value="LSM_dom_sf"/>
</dbReference>
<reference evidence="2 3" key="1">
    <citation type="journal article" date="2023" name="Proc. Natl. Acad. Sci. U.S.A.">
        <title>A global phylogenomic analysis of the shiitake genus Lentinula.</title>
        <authorList>
            <person name="Sierra-Patev S."/>
            <person name="Min B."/>
            <person name="Naranjo-Ortiz M."/>
            <person name="Looney B."/>
            <person name="Konkel Z."/>
            <person name="Slot J.C."/>
            <person name="Sakamoto Y."/>
            <person name="Steenwyk J.L."/>
            <person name="Rokas A."/>
            <person name="Carro J."/>
            <person name="Camarero S."/>
            <person name="Ferreira P."/>
            <person name="Molpeceres G."/>
            <person name="Ruiz-Duenas F.J."/>
            <person name="Serrano A."/>
            <person name="Henrissat B."/>
            <person name="Drula E."/>
            <person name="Hughes K.W."/>
            <person name="Mata J.L."/>
            <person name="Ishikawa N.K."/>
            <person name="Vargas-Isla R."/>
            <person name="Ushijima S."/>
            <person name="Smith C.A."/>
            <person name="Donoghue J."/>
            <person name="Ahrendt S."/>
            <person name="Andreopoulos W."/>
            <person name="He G."/>
            <person name="LaButti K."/>
            <person name="Lipzen A."/>
            <person name="Ng V."/>
            <person name="Riley R."/>
            <person name="Sandor L."/>
            <person name="Barry K."/>
            <person name="Martinez A.T."/>
            <person name="Xiao Y."/>
            <person name="Gibbons J.G."/>
            <person name="Terashima K."/>
            <person name="Grigoriev I.V."/>
            <person name="Hibbett D."/>
        </authorList>
    </citation>
    <scope>NUCLEOTIDE SEQUENCE [LARGE SCALE GENOMIC DNA]</scope>
    <source>
        <strain evidence="2 3">TFB7810</strain>
    </source>
</reference>
<keyword evidence="3" id="KW-1185">Reference proteome</keyword>
<dbReference type="Proteomes" id="UP001142393">
    <property type="component" value="Unassembled WGS sequence"/>
</dbReference>
<dbReference type="InterPro" id="IPR034110">
    <property type="entry name" value="LSMD1_Sm"/>
</dbReference>
<evidence type="ECO:0000259" key="1">
    <source>
        <dbReference type="SMART" id="SM00651"/>
    </source>
</evidence>